<dbReference type="EMBL" id="CAMXCT010000470">
    <property type="protein sequence ID" value="CAI3979263.1"/>
    <property type="molecule type" value="Genomic_DNA"/>
</dbReference>
<dbReference type="GO" id="GO:0005524">
    <property type="term" value="F:ATP binding"/>
    <property type="evidence" value="ECO:0007669"/>
    <property type="project" value="InterPro"/>
</dbReference>
<dbReference type="Pfam" id="PF17868">
    <property type="entry name" value="AAA_lid_8"/>
    <property type="match status" value="1"/>
</dbReference>
<evidence type="ECO:0000313" key="5">
    <source>
        <dbReference type="EMBL" id="CAL1132638.1"/>
    </source>
</evidence>
<feature type="compositionally biased region" description="Basic and acidic residues" evidence="1">
    <location>
        <begin position="1035"/>
        <end position="1050"/>
    </location>
</feature>
<dbReference type="Gene3D" id="3.40.50.300">
    <property type="entry name" value="P-loop containing nucleotide triphosphate hydrolases"/>
    <property type="match status" value="1"/>
</dbReference>
<dbReference type="GO" id="GO:0016887">
    <property type="term" value="F:ATP hydrolysis activity"/>
    <property type="evidence" value="ECO:0007669"/>
    <property type="project" value="InterPro"/>
</dbReference>
<reference evidence="5" key="2">
    <citation type="submission" date="2024-04" db="EMBL/GenBank/DDBJ databases">
        <authorList>
            <person name="Chen Y."/>
            <person name="Shah S."/>
            <person name="Dougan E. K."/>
            <person name="Thang M."/>
            <person name="Chan C."/>
        </authorList>
    </citation>
    <scope>NUCLEOTIDE SEQUENCE [LARGE SCALE GENOMIC DNA]</scope>
</reference>
<evidence type="ECO:0000313" key="4">
    <source>
        <dbReference type="EMBL" id="CAI3979263.1"/>
    </source>
</evidence>
<dbReference type="SMART" id="SM00382">
    <property type="entry name" value="AAA"/>
    <property type="match status" value="1"/>
</dbReference>
<dbReference type="PANTHER" id="PTHR42759">
    <property type="entry name" value="MOXR FAMILY PROTEIN"/>
    <property type="match status" value="1"/>
</dbReference>
<dbReference type="InterPro" id="IPR027417">
    <property type="entry name" value="P-loop_NTPase"/>
</dbReference>
<feature type="region of interest" description="Disordered" evidence="1">
    <location>
        <begin position="1031"/>
        <end position="1050"/>
    </location>
</feature>
<dbReference type="InterPro" id="IPR003593">
    <property type="entry name" value="AAA+_ATPase"/>
</dbReference>
<evidence type="ECO:0000259" key="3">
    <source>
        <dbReference type="SMART" id="SM00382"/>
    </source>
</evidence>
<dbReference type="Gene3D" id="3.40.50.410">
    <property type="entry name" value="von Willebrand factor, type A domain"/>
    <property type="match status" value="1"/>
</dbReference>
<dbReference type="InterPro" id="IPR036465">
    <property type="entry name" value="vWFA_dom_sf"/>
</dbReference>
<accession>A0A9P1FKB0</accession>
<dbReference type="InterPro" id="IPR002035">
    <property type="entry name" value="VWF_A"/>
</dbReference>
<dbReference type="Proteomes" id="UP001152797">
    <property type="component" value="Unassembled WGS sequence"/>
</dbReference>
<dbReference type="EMBL" id="CAMXCT030000470">
    <property type="protein sequence ID" value="CAL4766575.1"/>
    <property type="molecule type" value="Genomic_DNA"/>
</dbReference>
<dbReference type="SUPFAM" id="SSF52540">
    <property type="entry name" value="P-loop containing nucleoside triphosphate hydrolases"/>
    <property type="match status" value="1"/>
</dbReference>
<dbReference type="SMART" id="SM00327">
    <property type="entry name" value="VWA"/>
    <property type="match status" value="1"/>
</dbReference>
<evidence type="ECO:0000259" key="2">
    <source>
        <dbReference type="SMART" id="SM00327"/>
    </source>
</evidence>
<dbReference type="PANTHER" id="PTHR42759:SF1">
    <property type="entry name" value="MAGNESIUM-CHELATASE SUBUNIT CHLD"/>
    <property type="match status" value="1"/>
</dbReference>
<proteinExistence type="predicted"/>
<dbReference type="InterPro" id="IPR050764">
    <property type="entry name" value="CbbQ/NirQ/NorQ/GpvN"/>
</dbReference>
<gene>
    <name evidence="4" type="ORF">C1SCF055_LOCUS7229</name>
</gene>
<feature type="compositionally biased region" description="Basic and acidic residues" evidence="1">
    <location>
        <begin position="725"/>
        <end position="745"/>
    </location>
</feature>
<dbReference type="SUPFAM" id="SSF53300">
    <property type="entry name" value="vWA-like"/>
    <property type="match status" value="1"/>
</dbReference>
<name>A0A9P1FKB0_9DINO</name>
<comment type="caution">
    <text evidence="4">The sequence shown here is derived from an EMBL/GenBank/DDBJ whole genome shotgun (WGS) entry which is preliminary data.</text>
</comment>
<evidence type="ECO:0000313" key="7">
    <source>
        <dbReference type="Proteomes" id="UP001152797"/>
    </source>
</evidence>
<protein>
    <submittedName>
        <fullName evidence="6">VWFA domain-containing protein</fullName>
    </submittedName>
</protein>
<feature type="domain" description="AAA+ ATPase" evidence="3">
    <location>
        <begin position="389"/>
        <end position="523"/>
    </location>
</feature>
<organism evidence="4">
    <name type="scientific">Cladocopium goreaui</name>
    <dbReference type="NCBI Taxonomy" id="2562237"/>
    <lineage>
        <taxon>Eukaryota</taxon>
        <taxon>Sar</taxon>
        <taxon>Alveolata</taxon>
        <taxon>Dinophyceae</taxon>
        <taxon>Suessiales</taxon>
        <taxon>Symbiodiniaceae</taxon>
        <taxon>Cladocopium</taxon>
    </lineage>
</organism>
<feature type="region of interest" description="Disordered" evidence="1">
    <location>
        <begin position="305"/>
        <end position="325"/>
    </location>
</feature>
<dbReference type="EMBL" id="CAMXCT020000470">
    <property type="protein sequence ID" value="CAL1132638.1"/>
    <property type="molecule type" value="Genomic_DNA"/>
</dbReference>
<dbReference type="InterPro" id="IPR041538">
    <property type="entry name" value="RavA-like_AAA_lid"/>
</dbReference>
<dbReference type="Pfam" id="PF07728">
    <property type="entry name" value="AAA_5"/>
    <property type="match status" value="1"/>
</dbReference>
<dbReference type="AlphaFoldDB" id="A0A9P1FKB0"/>
<feature type="region of interest" description="Disordered" evidence="1">
    <location>
        <begin position="647"/>
        <end position="755"/>
    </location>
</feature>
<feature type="domain" description="VWFA" evidence="2">
    <location>
        <begin position="860"/>
        <end position="1036"/>
    </location>
</feature>
<evidence type="ECO:0000313" key="6">
    <source>
        <dbReference type="EMBL" id="CAL4766575.1"/>
    </source>
</evidence>
<sequence>MVHWGHRAMLPATAPQVLQYLNTRDTFAFRTVNPAVCRACQDGDLLLMPCLDMVPEHRDDMPLFFTQLSLGSTKVMWMNSVGTLQVLETRFSLPTLETLLLPKGLGILLSDLQVPSLPCLRRLYVRAGIDTESEFNWPKAVHSSKGALPDSLTLPGVQWIRELISKTSQRLCLIDVEELDSRLAQPFLQVVSGPTRPKRLVLRRCVLPDAAIQDLCTFLEEPSRAQFVVHFDNCELSIFSEQLLAQALEQFERFCAFSIDGGKVSEKPIEVSEWCQATPRFVQERSCTERNAQFVAAEVAAKGIPSPITESDSNEEDEDAVAVSAPPPRQVDHINQLSTARVPRISTMRMALWRRGSAGSAGSVHGVRGLGNVVGHDEAKQGLLLAFLAREHVLLAGPVGSAKSMLAEHFAERLAEKPCVLQLHRDTRAEELTSSGGVLKRSPAHKGELPSFVQVPGRLLEADVCVLDDLNNAPGEALSSLLGALTRQDTALRSAVATANATELLDPALVDRFAVHLPLSSALGSSQWHRCAQLLGAVEREATEVAAAVTGETVEAVTVPGEVRRLLLKVMQALVHACRLAGANWELSDRFLVKALKLVRAHALSEGRKECQAADLYALRFLTAFRVPWAVHQRVMEIIRSVLESAEPKEARGDWATTPVEGLEETAMPRPWEDGVQSEQIEGKDAGGESVDATEGEGGDSGGSGQSGRQSGDQTGEGETTSGRDATDNFQRRQDEVTSHQHDLDELSGSGQGQNAGAAEAAGLLVPEDLLATKMGLLDVDALSVANIEQLLDCVCGSIDRGRTELAEHPGGSPRRYKRWDFRDMSDFAEVDPWEMHNWSLNPSPAVWPRCRQRLKRCKGGLVALLRDVSMSMAGVNATWGSRVTLGLLEACRERDMSFGYIEFNHHSKKFRGADGSFFSTDYEALCSLAMRLQCNGWTNYSKPLQEVLEEFQAFSLKGTDRSLRGQAHVLLITDGVPTHGDPTAHQERAWAQQLGIVIHSVYLGWPQGYPKALSALSESTGGRQFAAFYQPESPQERKERLKPRERVKDGHGVGLDSGFIRVVEC</sequence>
<evidence type="ECO:0000256" key="1">
    <source>
        <dbReference type="SAM" id="MobiDB-lite"/>
    </source>
</evidence>
<keyword evidence="7" id="KW-1185">Reference proteome</keyword>
<dbReference type="CDD" id="cd00198">
    <property type="entry name" value="vWFA"/>
    <property type="match status" value="1"/>
</dbReference>
<reference evidence="4" key="1">
    <citation type="submission" date="2022-10" db="EMBL/GenBank/DDBJ databases">
        <authorList>
            <person name="Chen Y."/>
            <person name="Dougan E. K."/>
            <person name="Chan C."/>
            <person name="Rhodes N."/>
            <person name="Thang M."/>
        </authorList>
    </citation>
    <scope>NUCLEOTIDE SEQUENCE</scope>
</reference>
<dbReference type="InterPro" id="IPR011704">
    <property type="entry name" value="ATPase_dyneun-rel_AAA"/>
</dbReference>